<evidence type="ECO:0000256" key="7">
    <source>
        <dbReference type="ARBA" id="ARBA00022801"/>
    </source>
</evidence>
<dbReference type="GO" id="GO:0034039">
    <property type="term" value="F:8-oxo-7,8-dihydroguanine DNA N-glycosylase activity"/>
    <property type="evidence" value="ECO:0007669"/>
    <property type="project" value="TreeGrafter"/>
</dbReference>
<dbReference type="GO" id="GO:0035485">
    <property type="term" value="F:adenine/guanine mispair binding"/>
    <property type="evidence" value="ECO:0007669"/>
    <property type="project" value="TreeGrafter"/>
</dbReference>
<evidence type="ECO:0000313" key="16">
    <source>
        <dbReference type="Proteomes" id="UP000183868"/>
    </source>
</evidence>
<dbReference type="PaxDb" id="880073-Calab_2007"/>
<dbReference type="GO" id="GO:0032357">
    <property type="term" value="F:oxidized purine DNA binding"/>
    <property type="evidence" value="ECO:0007669"/>
    <property type="project" value="TreeGrafter"/>
</dbReference>
<feature type="domain" description="HhH-GPD" evidence="12">
    <location>
        <begin position="40"/>
        <end position="190"/>
    </location>
</feature>
<dbReference type="InterPro" id="IPR023170">
    <property type="entry name" value="HhH_base_excis_C"/>
</dbReference>
<dbReference type="GO" id="GO:0006298">
    <property type="term" value="P:mismatch repair"/>
    <property type="evidence" value="ECO:0007669"/>
    <property type="project" value="TreeGrafter"/>
</dbReference>
<dbReference type="Pfam" id="PF00730">
    <property type="entry name" value="HhH-GPD"/>
    <property type="match status" value="1"/>
</dbReference>
<keyword evidence="5" id="KW-0479">Metal-binding</keyword>
<proteinExistence type="inferred from homology"/>
<protein>
    <submittedName>
        <fullName evidence="13">A/G-specific DNA-adenine glycosylase</fullName>
    </submittedName>
    <submittedName>
        <fullName evidence="14">HhH-GPD family protein</fullName>
    </submittedName>
</protein>
<dbReference type="GO" id="GO:0000701">
    <property type="term" value="F:purine-specific mismatch base pair DNA N-glycosylase activity"/>
    <property type="evidence" value="ECO:0007669"/>
    <property type="project" value="TreeGrafter"/>
</dbReference>
<sequence>MNRSISIIIKNILKWYTHNSRNFPWRDTKDPYKIMIAEFMLHRTRAEQVVPVYLDFIKKYPDIYSLADAKPEEVKTVTNHLGLHWRSKHFIEAAKYLINNSGGKFPEEYNALRQIPGVGEYIAGAILTVSFNKPAAVVDSNIARFINRFWNLNLNGEIRRKRKIKEIADDLFHNPEPGKLLFALVDFTTAICKPGQPLCNECPLKVKCLYYLEKTNEK</sequence>
<evidence type="ECO:0000256" key="2">
    <source>
        <dbReference type="ARBA" id="ARBA00002933"/>
    </source>
</evidence>
<dbReference type="SUPFAM" id="SSF48150">
    <property type="entry name" value="DNA-glycosylase"/>
    <property type="match status" value="1"/>
</dbReference>
<accession>H1XUS1</accession>
<comment type="similarity">
    <text evidence="3">Belongs to the Nth/MutY family.</text>
</comment>
<dbReference type="Proteomes" id="UP000004671">
    <property type="component" value="Chromosome"/>
</dbReference>
<dbReference type="InterPro" id="IPR003651">
    <property type="entry name" value="Endonuclease3_FeS-loop_motif"/>
</dbReference>
<dbReference type="Gene3D" id="1.10.1670.10">
    <property type="entry name" value="Helix-hairpin-Helix base-excision DNA repair enzymes (C-terminal)"/>
    <property type="match status" value="1"/>
</dbReference>
<reference evidence="14 15" key="1">
    <citation type="submission" date="2011-09" db="EMBL/GenBank/DDBJ databases">
        <title>The permanent draft genome of Caldithrix abyssi DSM 13497.</title>
        <authorList>
            <consortium name="US DOE Joint Genome Institute (JGI-PGF)"/>
            <person name="Lucas S."/>
            <person name="Han J."/>
            <person name="Lapidus A."/>
            <person name="Bruce D."/>
            <person name="Goodwin L."/>
            <person name="Pitluck S."/>
            <person name="Peters L."/>
            <person name="Kyrpides N."/>
            <person name="Mavromatis K."/>
            <person name="Ivanova N."/>
            <person name="Mikhailova N."/>
            <person name="Chertkov O."/>
            <person name="Detter J.C."/>
            <person name="Tapia R."/>
            <person name="Han C."/>
            <person name="Land M."/>
            <person name="Hauser L."/>
            <person name="Markowitz V."/>
            <person name="Cheng J.-F."/>
            <person name="Hugenholtz P."/>
            <person name="Woyke T."/>
            <person name="Wu D."/>
            <person name="Spring S."/>
            <person name="Brambilla E."/>
            <person name="Klenk H.-P."/>
            <person name="Eisen J.A."/>
        </authorList>
    </citation>
    <scope>NUCLEOTIDE SEQUENCE [LARGE SCALE GENOMIC DNA]</scope>
    <source>
        <strain evidence="14 15">DSM 13497</strain>
    </source>
</reference>
<dbReference type="SMART" id="SM00525">
    <property type="entry name" value="FES"/>
    <property type="match status" value="1"/>
</dbReference>
<evidence type="ECO:0000256" key="1">
    <source>
        <dbReference type="ARBA" id="ARBA00001966"/>
    </source>
</evidence>
<evidence type="ECO:0000313" key="15">
    <source>
        <dbReference type="Proteomes" id="UP000004671"/>
    </source>
</evidence>
<dbReference type="InParanoid" id="H1XUS1"/>
<dbReference type="Gene3D" id="1.10.340.30">
    <property type="entry name" value="Hypothetical protein, domain 2"/>
    <property type="match status" value="1"/>
</dbReference>
<evidence type="ECO:0000256" key="6">
    <source>
        <dbReference type="ARBA" id="ARBA00022763"/>
    </source>
</evidence>
<dbReference type="eggNOG" id="COG1194">
    <property type="taxonomic scope" value="Bacteria"/>
</dbReference>
<dbReference type="AlphaFoldDB" id="H1XUS1"/>
<evidence type="ECO:0000259" key="12">
    <source>
        <dbReference type="SMART" id="SM00478"/>
    </source>
</evidence>
<dbReference type="HOGENOM" id="CLU_012862_2_1_0"/>
<dbReference type="InterPro" id="IPR003265">
    <property type="entry name" value="HhH-GPD_domain"/>
</dbReference>
<evidence type="ECO:0000256" key="3">
    <source>
        <dbReference type="ARBA" id="ARBA00008343"/>
    </source>
</evidence>
<gene>
    <name evidence="13" type="ORF">Cabys_773</name>
    <name evidence="14" type="ORF">Calab_2007</name>
</gene>
<dbReference type="InterPro" id="IPR004036">
    <property type="entry name" value="Endonuclease-III-like_CS2"/>
</dbReference>
<dbReference type="EMBL" id="CM001402">
    <property type="protein sequence ID" value="EHO41620.1"/>
    <property type="molecule type" value="Genomic_DNA"/>
</dbReference>
<dbReference type="GO" id="GO:0051539">
    <property type="term" value="F:4 iron, 4 sulfur cluster binding"/>
    <property type="evidence" value="ECO:0007669"/>
    <property type="project" value="UniProtKB-KW"/>
</dbReference>
<keyword evidence="8" id="KW-0408">Iron</keyword>
<keyword evidence="4" id="KW-0004">4Fe-4S</keyword>
<keyword evidence="11" id="KW-0326">Glycosidase</keyword>
<evidence type="ECO:0000256" key="10">
    <source>
        <dbReference type="ARBA" id="ARBA00023204"/>
    </source>
</evidence>
<dbReference type="PROSITE" id="PS01155">
    <property type="entry name" value="ENDONUCLEASE_III_2"/>
    <property type="match status" value="1"/>
</dbReference>
<dbReference type="PANTHER" id="PTHR42944:SF1">
    <property type="entry name" value="ADENINE DNA GLYCOSYLASE"/>
    <property type="match status" value="1"/>
</dbReference>
<keyword evidence="15" id="KW-1185">Reference proteome</keyword>
<evidence type="ECO:0000256" key="8">
    <source>
        <dbReference type="ARBA" id="ARBA00023004"/>
    </source>
</evidence>
<dbReference type="GO" id="GO:0046872">
    <property type="term" value="F:metal ion binding"/>
    <property type="evidence" value="ECO:0007669"/>
    <property type="project" value="UniProtKB-KW"/>
</dbReference>
<dbReference type="STRING" id="880073.Cabys_773"/>
<dbReference type="REBASE" id="166829">
    <property type="entry name" value="V.Cab13497ORF770P"/>
</dbReference>
<dbReference type="KEGG" id="caby:Cabys_773"/>
<evidence type="ECO:0000256" key="5">
    <source>
        <dbReference type="ARBA" id="ARBA00022723"/>
    </source>
</evidence>
<dbReference type="EMBL" id="CP018099">
    <property type="protein sequence ID" value="APF17524.1"/>
    <property type="molecule type" value="Genomic_DNA"/>
</dbReference>
<dbReference type="PANTHER" id="PTHR42944">
    <property type="entry name" value="ADENINE DNA GLYCOSYLASE"/>
    <property type="match status" value="1"/>
</dbReference>
<keyword evidence="10" id="KW-0234">DNA repair</keyword>
<keyword evidence="6" id="KW-0227">DNA damage</keyword>
<evidence type="ECO:0000256" key="4">
    <source>
        <dbReference type="ARBA" id="ARBA00022485"/>
    </source>
</evidence>
<organism evidence="14 15">
    <name type="scientific">Caldithrix abyssi DSM 13497</name>
    <dbReference type="NCBI Taxonomy" id="880073"/>
    <lineage>
        <taxon>Bacteria</taxon>
        <taxon>Pseudomonadati</taxon>
        <taxon>Calditrichota</taxon>
        <taxon>Calditrichia</taxon>
        <taxon>Calditrichales</taxon>
        <taxon>Calditrichaceae</taxon>
        <taxon>Caldithrix</taxon>
    </lineage>
</organism>
<evidence type="ECO:0000313" key="14">
    <source>
        <dbReference type="EMBL" id="EHO41620.1"/>
    </source>
</evidence>
<dbReference type="Proteomes" id="UP000183868">
    <property type="component" value="Chromosome"/>
</dbReference>
<dbReference type="SMART" id="SM00478">
    <property type="entry name" value="ENDO3c"/>
    <property type="match status" value="1"/>
</dbReference>
<keyword evidence="7" id="KW-0378">Hydrolase</keyword>
<keyword evidence="9" id="KW-0411">Iron-sulfur</keyword>
<dbReference type="InterPro" id="IPR044298">
    <property type="entry name" value="MIG/MutY"/>
</dbReference>
<evidence type="ECO:0000256" key="11">
    <source>
        <dbReference type="ARBA" id="ARBA00023295"/>
    </source>
</evidence>
<evidence type="ECO:0000256" key="9">
    <source>
        <dbReference type="ARBA" id="ARBA00023014"/>
    </source>
</evidence>
<dbReference type="InterPro" id="IPR011257">
    <property type="entry name" value="DNA_glycosylase"/>
</dbReference>
<name>H1XUS1_CALAY</name>
<dbReference type="CDD" id="cd00056">
    <property type="entry name" value="ENDO3c"/>
    <property type="match status" value="1"/>
</dbReference>
<comment type="function">
    <text evidence="2">Adenine glycosylase active on G-A mispairs. MutY also corrects error-prone DNA synthesis past GO lesions which are due to the oxidatively damaged form of guanine: 7,8-dihydro-8-oxoguanine (8-oxo-dGTP).</text>
</comment>
<dbReference type="GO" id="GO:0006284">
    <property type="term" value="P:base-excision repair"/>
    <property type="evidence" value="ECO:0007669"/>
    <property type="project" value="InterPro"/>
</dbReference>
<reference evidence="13 16" key="2">
    <citation type="submission" date="2016-11" db="EMBL/GenBank/DDBJ databases">
        <title>Genomic analysis of Caldithrix abyssi and proposal of a novel bacterial phylum Caldithrichaeota.</title>
        <authorList>
            <person name="Kublanov I."/>
            <person name="Sigalova O."/>
            <person name="Gavrilov S."/>
            <person name="Lebedinsky A."/>
            <person name="Ivanova N."/>
            <person name="Daum C."/>
            <person name="Reddy T."/>
            <person name="Klenk H.P."/>
            <person name="Goker M."/>
            <person name="Reva O."/>
            <person name="Miroshnichenko M."/>
            <person name="Kyprides N."/>
            <person name="Woyke T."/>
            <person name="Gelfand M."/>
        </authorList>
    </citation>
    <scope>NUCLEOTIDE SEQUENCE [LARGE SCALE GENOMIC DNA]</scope>
    <source>
        <strain evidence="13 16">LF13</strain>
    </source>
</reference>
<evidence type="ECO:0000313" key="13">
    <source>
        <dbReference type="EMBL" id="APF17524.1"/>
    </source>
</evidence>
<comment type="cofactor">
    <cofactor evidence="1">
        <name>[4Fe-4S] cluster</name>
        <dbReference type="ChEBI" id="CHEBI:49883"/>
    </cofactor>
</comment>
<dbReference type="RefSeq" id="WP_006928785.1">
    <property type="nucleotide sequence ID" value="NZ_CM001402.1"/>
</dbReference>